<evidence type="ECO:0000256" key="8">
    <source>
        <dbReference type="SAM" id="Phobius"/>
    </source>
</evidence>
<dbReference type="Pfam" id="PF02366">
    <property type="entry name" value="PMT"/>
    <property type="match status" value="1"/>
</dbReference>
<dbReference type="PANTHER" id="PTHR33908:SF11">
    <property type="entry name" value="MEMBRANE PROTEIN"/>
    <property type="match status" value="1"/>
</dbReference>
<name>A0ABU3NPT8_9CHLR</name>
<dbReference type="RefSeq" id="WP_315625049.1">
    <property type="nucleotide sequence ID" value="NZ_JAUHMF010000002.1"/>
</dbReference>
<dbReference type="PANTHER" id="PTHR33908">
    <property type="entry name" value="MANNOSYLTRANSFERASE YKCB-RELATED"/>
    <property type="match status" value="1"/>
</dbReference>
<protein>
    <recommendedName>
        <fullName evidence="9">ArnT-like N-terminal domain-containing protein</fullName>
    </recommendedName>
</protein>
<keyword evidence="3" id="KW-0328">Glycosyltransferase</keyword>
<feature type="domain" description="ArnT-like N-terminal" evidence="9">
    <location>
        <begin position="197"/>
        <end position="335"/>
    </location>
</feature>
<keyword evidence="7 8" id="KW-0472">Membrane</keyword>
<feature type="transmembrane region" description="Helical" evidence="8">
    <location>
        <begin position="6"/>
        <end position="26"/>
    </location>
</feature>
<keyword evidence="6 8" id="KW-1133">Transmembrane helix</keyword>
<keyword evidence="4" id="KW-0808">Transferase</keyword>
<feature type="transmembrane region" description="Helical" evidence="8">
    <location>
        <begin position="390"/>
        <end position="409"/>
    </location>
</feature>
<feature type="transmembrane region" description="Helical" evidence="8">
    <location>
        <begin position="76"/>
        <end position="95"/>
    </location>
</feature>
<evidence type="ECO:0000256" key="1">
    <source>
        <dbReference type="ARBA" id="ARBA00004651"/>
    </source>
</evidence>
<evidence type="ECO:0000256" key="4">
    <source>
        <dbReference type="ARBA" id="ARBA00022679"/>
    </source>
</evidence>
<feature type="transmembrane region" description="Helical" evidence="8">
    <location>
        <begin position="312"/>
        <end position="332"/>
    </location>
</feature>
<feature type="transmembrane region" description="Helical" evidence="8">
    <location>
        <begin position="475"/>
        <end position="497"/>
    </location>
</feature>
<dbReference type="InterPro" id="IPR003342">
    <property type="entry name" value="ArnT-like_N"/>
</dbReference>
<evidence type="ECO:0000256" key="6">
    <source>
        <dbReference type="ARBA" id="ARBA00022989"/>
    </source>
</evidence>
<dbReference type="InterPro" id="IPR050297">
    <property type="entry name" value="LipidA_mod_glycosyltrf_83"/>
</dbReference>
<accession>A0ABU3NPT8</accession>
<feature type="transmembrane region" description="Helical" evidence="8">
    <location>
        <begin position="191"/>
        <end position="209"/>
    </location>
</feature>
<feature type="transmembrane region" description="Helical" evidence="8">
    <location>
        <begin position="120"/>
        <end position="141"/>
    </location>
</feature>
<keyword evidence="2" id="KW-1003">Cell membrane</keyword>
<dbReference type="EMBL" id="JAUHMF010000002">
    <property type="protein sequence ID" value="MDT8898390.1"/>
    <property type="molecule type" value="Genomic_DNA"/>
</dbReference>
<evidence type="ECO:0000259" key="9">
    <source>
        <dbReference type="Pfam" id="PF02366"/>
    </source>
</evidence>
<feature type="transmembrane region" description="Helical" evidence="8">
    <location>
        <begin position="47"/>
        <end position="70"/>
    </location>
</feature>
<keyword evidence="5 8" id="KW-0812">Transmembrane</keyword>
<dbReference type="Proteomes" id="UP001254165">
    <property type="component" value="Unassembled WGS sequence"/>
</dbReference>
<reference evidence="10 11" key="1">
    <citation type="submission" date="2023-07" db="EMBL/GenBank/DDBJ databases">
        <title>Novel species of Thermanaerothrix with wide hydrolytic capabilities.</title>
        <authorList>
            <person name="Zayulina K.S."/>
            <person name="Podosokorskaya O.A."/>
            <person name="Elcheninov A.G."/>
        </authorList>
    </citation>
    <scope>NUCLEOTIDE SEQUENCE [LARGE SCALE GENOMIC DNA]</scope>
    <source>
        <strain evidence="10 11">4228-RoL</strain>
    </source>
</reference>
<comment type="caution">
    <text evidence="10">The sequence shown here is derived from an EMBL/GenBank/DDBJ whole genome shotgun (WGS) entry which is preliminary data.</text>
</comment>
<gene>
    <name evidence="10" type="ORF">QYE77_08935</name>
</gene>
<evidence type="ECO:0000256" key="7">
    <source>
        <dbReference type="ARBA" id="ARBA00023136"/>
    </source>
</evidence>
<organism evidence="10 11">
    <name type="scientific">Thermanaerothrix solaris</name>
    <dbReference type="NCBI Taxonomy" id="3058434"/>
    <lineage>
        <taxon>Bacteria</taxon>
        <taxon>Bacillati</taxon>
        <taxon>Chloroflexota</taxon>
        <taxon>Anaerolineae</taxon>
        <taxon>Anaerolineales</taxon>
        <taxon>Anaerolineaceae</taxon>
        <taxon>Thermanaerothrix</taxon>
    </lineage>
</organism>
<comment type="subcellular location">
    <subcellularLocation>
        <location evidence="1">Cell membrane</location>
        <topology evidence="1">Multi-pass membrane protein</topology>
    </subcellularLocation>
</comment>
<feature type="transmembrane region" description="Helical" evidence="8">
    <location>
        <begin position="287"/>
        <end position="305"/>
    </location>
</feature>
<evidence type="ECO:0000256" key="5">
    <source>
        <dbReference type="ARBA" id="ARBA00022692"/>
    </source>
</evidence>
<evidence type="ECO:0000313" key="11">
    <source>
        <dbReference type="Proteomes" id="UP001254165"/>
    </source>
</evidence>
<evidence type="ECO:0000256" key="3">
    <source>
        <dbReference type="ARBA" id="ARBA00022676"/>
    </source>
</evidence>
<evidence type="ECO:0000313" key="10">
    <source>
        <dbReference type="EMBL" id="MDT8898390.1"/>
    </source>
</evidence>
<keyword evidence="11" id="KW-1185">Reference proteome</keyword>
<evidence type="ECO:0000256" key="2">
    <source>
        <dbReference type="ARBA" id="ARBA00022475"/>
    </source>
</evidence>
<proteinExistence type="predicted"/>
<sequence>MNPVIPFAFNAGIGLGLLTLLGLSSLGVGRHLLRYFGGEALPTADQALIGVALGMGVAAQGVLVLGLVGALSRAALGAWLILLVFVGLPGGWRFLRQVWPIWRRAWADEWATSSLHPLRWIPLLLGLIGLLLFLTALTPPWDYDGLMYHLEGPRQFLAAGRLILLPEVWQANGPSNGEMLFLLGLSLGSDLFPKLVHGLFGMLWVLVALRLGRWWGGPRTGWLAAVVLGSMPYLFLLASWAYIDLIWFTWEGLAFYLLARWGESTARPAGWVSLSGVLLGLALGSKYTALAAVPALGLLLLLLAWRGGGRRWLGLGLRLALPALVLALPWYLKNLVLGGNPFYPLFWGGVGYPRERWEVLATYLYDFGLERTPLNLVRLPVALYLQRERLATFMGTADVPPLLLPLAVLAPLRRRWGRREAVLVALLLLRTLTWWGGTQQTRFLYPVFLGLSPLAAEGLEVLLERGRRLGRVVGLGLMAGCLIATLAIQVTTLGRILQPGRLWLGQESPLQWLVRPWPDFALQQTLRAGLPGEARVLLLWEGRGYYCAPRCLADADHTRGVRLAEAAAGDVAVLAQELAAQGVTHVLLDRESALFSVWHDPSGRQRRALDFWEGVFLPRCAAVVQTGDWARLYRLTTCAGE</sequence>
<feature type="transmembrane region" description="Helical" evidence="8">
    <location>
        <begin position="221"/>
        <end position="243"/>
    </location>
</feature>